<dbReference type="OrthoDB" id="7992362at2"/>
<evidence type="ECO:0000313" key="2">
    <source>
        <dbReference type="Proteomes" id="UP000286997"/>
    </source>
</evidence>
<evidence type="ECO:0008006" key="3">
    <source>
        <dbReference type="Google" id="ProtNLM"/>
    </source>
</evidence>
<protein>
    <recommendedName>
        <fullName evidence="3">Sulfotransferase family protein</fullName>
    </recommendedName>
</protein>
<accession>A0A3S2YQW7</accession>
<keyword evidence="2" id="KW-1185">Reference proteome</keyword>
<sequence>MAPLFFLHVPRSGGASLCHAAGLAFPAGRIFLLYGKDDPSTHPFAREVMECRDDVPVGERLRMISDYVSGTGVAFYASHLSAGHLPCFDPRRAVTLLRRPYDRVLSHYASARAQGRTDLSLEAFIEDPRNQNVQARALGPVDPDALAVVGVLDDYPGFVARLNRTFGLDLAVIHRNRGNPPADAAHSPALRAYVERLNASDLDLYRRAAARA</sequence>
<dbReference type="SUPFAM" id="SSF52540">
    <property type="entry name" value="P-loop containing nucleoside triphosphate hydrolases"/>
    <property type="match status" value="1"/>
</dbReference>
<dbReference type="AlphaFoldDB" id="A0A3S2YQW7"/>
<dbReference type="Proteomes" id="UP000286997">
    <property type="component" value="Unassembled WGS sequence"/>
</dbReference>
<name>A0A3S2YQW7_9HYPH</name>
<comment type="caution">
    <text evidence="1">The sequence shown here is derived from an EMBL/GenBank/DDBJ whole genome shotgun (WGS) entry which is preliminary data.</text>
</comment>
<dbReference type="EMBL" id="SACP01000014">
    <property type="protein sequence ID" value="RVU16884.1"/>
    <property type="molecule type" value="Genomic_DNA"/>
</dbReference>
<proteinExistence type="predicted"/>
<reference evidence="1 2" key="1">
    <citation type="submission" date="2019-01" db="EMBL/GenBank/DDBJ databases">
        <authorList>
            <person name="Chen W.-M."/>
        </authorList>
    </citation>
    <scope>NUCLEOTIDE SEQUENCE [LARGE SCALE GENOMIC DNA]</scope>
    <source>
        <strain evidence="1 2">TER-1</strain>
    </source>
</reference>
<dbReference type="RefSeq" id="WP_127730707.1">
    <property type="nucleotide sequence ID" value="NZ_SACP01000014.1"/>
</dbReference>
<gene>
    <name evidence="1" type="ORF">EOE48_15600</name>
</gene>
<dbReference type="InterPro" id="IPR027417">
    <property type="entry name" value="P-loop_NTPase"/>
</dbReference>
<evidence type="ECO:0000313" key="1">
    <source>
        <dbReference type="EMBL" id="RVU16884.1"/>
    </source>
</evidence>
<organism evidence="1 2">
    <name type="scientific">Methylobacterium oryzihabitans</name>
    <dbReference type="NCBI Taxonomy" id="2499852"/>
    <lineage>
        <taxon>Bacteria</taxon>
        <taxon>Pseudomonadati</taxon>
        <taxon>Pseudomonadota</taxon>
        <taxon>Alphaproteobacteria</taxon>
        <taxon>Hyphomicrobiales</taxon>
        <taxon>Methylobacteriaceae</taxon>
        <taxon>Methylobacterium</taxon>
    </lineage>
</organism>
<dbReference type="Gene3D" id="3.40.50.300">
    <property type="entry name" value="P-loop containing nucleotide triphosphate hydrolases"/>
    <property type="match status" value="1"/>
</dbReference>